<reference evidence="2 3" key="1">
    <citation type="submission" date="2017-12" db="EMBL/GenBank/DDBJ databases">
        <authorList>
            <person name="Hurst M.R.H."/>
        </authorList>
    </citation>
    <scope>NUCLEOTIDE SEQUENCE [LARGE SCALE GENOMIC DNA]</scope>
    <source>
        <strain evidence="2 3">SY-3-19</strain>
    </source>
</reference>
<keyword evidence="1" id="KW-1133">Transmembrane helix</keyword>
<proteinExistence type="predicted"/>
<keyword evidence="1" id="KW-0472">Membrane</keyword>
<organism evidence="2 3">
    <name type="scientific">Hyphococcus luteus</name>
    <dbReference type="NCBI Taxonomy" id="2058213"/>
    <lineage>
        <taxon>Bacteria</taxon>
        <taxon>Pseudomonadati</taxon>
        <taxon>Pseudomonadota</taxon>
        <taxon>Alphaproteobacteria</taxon>
        <taxon>Parvularculales</taxon>
        <taxon>Parvularculaceae</taxon>
        <taxon>Hyphococcus</taxon>
    </lineage>
</organism>
<protein>
    <submittedName>
        <fullName evidence="2">Uncharacterized protein</fullName>
    </submittedName>
</protein>
<dbReference type="AlphaFoldDB" id="A0A2S7K2V4"/>
<feature type="transmembrane region" description="Helical" evidence="1">
    <location>
        <begin position="101"/>
        <end position="125"/>
    </location>
</feature>
<feature type="transmembrane region" description="Helical" evidence="1">
    <location>
        <begin position="68"/>
        <end position="89"/>
    </location>
</feature>
<accession>A0A2S7K2V4</accession>
<keyword evidence="3" id="KW-1185">Reference proteome</keyword>
<keyword evidence="1" id="KW-0812">Transmembrane</keyword>
<sequence length="128" mass="13205">MFPNPKPVVDAVAKLGGLPGFLFSNPIIAGFFCMIMLPVFGAVAALFFSFVEPGVGGVELFEGARAGAMVAVMLGAVIYSAIFISTLFLPEERTARLQFALGGAIGLGVLVGLDVVVADAARAWLVGN</sequence>
<evidence type="ECO:0000313" key="2">
    <source>
        <dbReference type="EMBL" id="PQA86832.1"/>
    </source>
</evidence>
<gene>
    <name evidence="2" type="ORF">CW354_15240</name>
</gene>
<name>A0A2S7K2V4_9PROT</name>
<evidence type="ECO:0000256" key="1">
    <source>
        <dbReference type="SAM" id="Phobius"/>
    </source>
</evidence>
<evidence type="ECO:0000313" key="3">
    <source>
        <dbReference type="Proteomes" id="UP000239504"/>
    </source>
</evidence>
<dbReference type="RefSeq" id="WP_104830949.1">
    <property type="nucleotide sequence ID" value="NZ_PJCH01000011.1"/>
</dbReference>
<feature type="transmembrane region" description="Helical" evidence="1">
    <location>
        <begin position="21"/>
        <end position="48"/>
    </location>
</feature>
<dbReference type="Proteomes" id="UP000239504">
    <property type="component" value="Unassembled WGS sequence"/>
</dbReference>
<dbReference type="EMBL" id="PJCH01000011">
    <property type="protein sequence ID" value="PQA86832.1"/>
    <property type="molecule type" value="Genomic_DNA"/>
</dbReference>
<comment type="caution">
    <text evidence="2">The sequence shown here is derived from an EMBL/GenBank/DDBJ whole genome shotgun (WGS) entry which is preliminary data.</text>
</comment>